<accession>A0A5A8F711</accession>
<dbReference type="RefSeq" id="WP_149265836.1">
    <property type="nucleotide sequence ID" value="NZ_VFJB01000003.1"/>
</dbReference>
<dbReference type="EMBL" id="VFJB01000003">
    <property type="protein sequence ID" value="KAA0259079.1"/>
    <property type="molecule type" value="Genomic_DNA"/>
</dbReference>
<keyword evidence="2" id="KW-1185">Reference proteome</keyword>
<reference evidence="1 2" key="1">
    <citation type="submission" date="2019-06" db="EMBL/GenBank/DDBJ databases">
        <title>Genomic insights into carbon and energy metabolism of Deferribacter autotrophicus revealed new metabolic traits in the phylum Deferribacteres.</title>
        <authorList>
            <person name="Slobodkin A.I."/>
            <person name="Slobodkina G.B."/>
            <person name="Allioux M."/>
            <person name="Alain K."/>
            <person name="Jebbar M."/>
            <person name="Shadrin V."/>
            <person name="Kublanov I.V."/>
            <person name="Toshchakov S.V."/>
            <person name="Bonch-Osmolovskaya E.A."/>
        </authorList>
    </citation>
    <scope>NUCLEOTIDE SEQUENCE [LARGE SCALE GENOMIC DNA]</scope>
    <source>
        <strain evidence="1 2">SL50</strain>
    </source>
</reference>
<protein>
    <submittedName>
        <fullName evidence="1">AlpA family phage regulatory protein</fullName>
    </submittedName>
</protein>
<evidence type="ECO:0000313" key="2">
    <source>
        <dbReference type="Proteomes" id="UP000322876"/>
    </source>
</evidence>
<dbReference type="Proteomes" id="UP000322876">
    <property type="component" value="Unassembled WGS sequence"/>
</dbReference>
<comment type="caution">
    <text evidence="1">The sequence shown here is derived from an EMBL/GenBank/DDBJ whole genome shotgun (WGS) entry which is preliminary data.</text>
</comment>
<sequence>MFQEKLLKLSEVLKIIPVSKSTWYEGIKKGVFPPPIKLGRSSFWKSSDILKLIEEAPRAAI</sequence>
<evidence type="ECO:0000313" key="1">
    <source>
        <dbReference type="EMBL" id="KAA0259079.1"/>
    </source>
</evidence>
<dbReference type="AlphaFoldDB" id="A0A5A8F711"/>
<organism evidence="1 2">
    <name type="scientific">Deferribacter autotrophicus</name>
    <dbReference type="NCBI Taxonomy" id="500465"/>
    <lineage>
        <taxon>Bacteria</taxon>
        <taxon>Pseudomonadati</taxon>
        <taxon>Deferribacterota</taxon>
        <taxon>Deferribacteres</taxon>
        <taxon>Deferribacterales</taxon>
        <taxon>Deferribacteraceae</taxon>
        <taxon>Deferribacter</taxon>
    </lineage>
</organism>
<dbReference type="Gene3D" id="1.10.238.160">
    <property type="match status" value="1"/>
</dbReference>
<dbReference type="InterPro" id="IPR010260">
    <property type="entry name" value="AlpA"/>
</dbReference>
<name>A0A5A8F711_9BACT</name>
<gene>
    <name evidence="1" type="ORF">FHQ18_03775</name>
</gene>
<dbReference type="Pfam" id="PF05930">
    <property type="entry name" value="Phage_AlpA"/>
    <property type="match status" value="1"/>
</dbReference>
<dbReference type="OrthoDB" id="8455288at2"/>
<proteinExistence type="predicted"/>